<dbReference type="Proteomes" id="UP001085076">
    <property type="component" value="Miscellaneous, Linkage group lg07"/>
</dbReference>
<evidence type="ECO:0000313" key="6">
    <source>
        <dbReference type="EMBL" id="KAJ0967400.1"/>
    </source>
</evidence>
<accession>A0A9D5C6Q6</accession>
<proteinExistence type="inferred from homology"/>
<dbReference type="GO" id="GO:0019752">
    <property type="term" value="P:carboxylic acid metabolic process"/>
    <property type="evidence" value="ECO:0007669"/>
    <property type="project" value="InterPro"/>
</dbReference>
<comment type="caution">
    <text evidence="6">The sequence shown here is derived from an EMBL/GenBank/DDBJ whole genome shotgun (WGS) entry which is preliminary data.</text>
</comment>
<evidence type="ECO:0000313" key="7">
    <source>
        <dbReference type="Proteomes" id="UP001085076"/>
    </source>
</evidence>
<protein>
    <submittedName>
        <fullName evidence="6">Uncharacterized protein</fullName>
    </submittedName>
</protein>
<dbReference type="GO" id="GO:0030170">
    <property type="term" value="F:pyridoxal phosphate binding"/>
    <property type="evidence" value="ECO:0007669"/>
    <property type="project" value="InterPro"/>
</dbReference>
<gene>
    <name evidence="6" type="ORF">J5N97_024317</name>
</gene>
<dbReference type="GO" id="GO:0016831">
    <property type="term" value="F:carboxy-lyase activity"/>
    <property type="evidence" value="ECO:0007669"/>
    <property type="project" value="UniProtKB-KW"/>
</dbReference>
<dbReference type="Gene3D" id="3.40.640.10">
    <property type="entry name" value="Type I PLP-dependent aspartate aminotransferase-like (Major domain)"/>
    <property type="match status" value="1"/>
</dbReference>
<comment type="cofactor">
    <cofactor evidence="1 5">
        <name>pyridoxal 5'-phosphate</name>
        <dbReference type="ChEBI" id="CHEBI:597326"/>
    </cofactor>
</comment>
<organism evidence="6 7">
    <name type="scientific">Dioscorea zingiberensis</name>
    <dbReference type="NCBI Taxonomy" id="325984"/>
    <lineage>
        <taxon>Eukaryota</taxon>
        <taxon>Viridiplantae</taxon>
        <taxon>Streptophyta</taxon>
        <taxon>Embryophyta</taxon>
        <taxon>Tracheophyta</taxon>
        <taxon>Spermatophyta</taxon>
        <taxon>Magnoliopsida</taxon>
        <taxon>Liliopsida</taxon>
        <taxon>Dioscoreales</taxon>
        <taxon>Dioscoreaceae</taxon>
        <taxon>Dioscorea</taxon>
    </lineage>
</organism>
<evidence type="ECO:0000256" key="5">
    <source>
        <dbReference type="RuleBase" id="RU000382"/>
    </source>
</evidence>
<dbReference type="SUPFAM" id="SSF53383">
    <property type="entry name" value="PLP-dependent transferases"/>
    <property type="match status" value="1"/>
</dbReference>
<comment type="similarity">
    <text evidence="5">Belongs to the group II decarboxylase family.</text>
</comment>
<dbReference type="PRINTS" id="PR00800">
    <property type="entry name" value="YHDCRBOXLASE"/>
</dbReference>
<evidence type="ECO:0000256" key="1">
    <source>
        <dbReference type="ARBA" id="ARBA00001933"/>
    </source>
</evidence>
<dbReference type="InterPro" id="IPR015421">
    <property type="entry name" value="PyrdxlP-dep_Trfase_major"/>
</dbReference>
<keyword evidence="2" id="KW-0210">Decarboxylase</keyword>
<name>A0A9D5C6Q6_9LILI</name>
<reference evidence="6" key="1">
    <citation type="submission" date="2021-03" db="EMBL/GenBank/DDBJ databases">
        <authorList>
            <person name="Li Z."/>
            <person name="Yang C."/>
        </authorList>
    </citation>
    <scope>NUCLEOTIDE SEQUENCE</scope>
    <source>
        <strain evidence="6">Dzin_1.0</strain>
        <tissue evidence="6">Leaf</tissue>
    </source>
</reference>
<sequence>MSLSPTYHWAYQLEPGYLRELLPDSAPKHPESLEDVLNDVYRKIIPGVTHWHGPAYFAYHPSNSSTAGLLGEILSAGFNTVGFSWVTSPTATELEEIVLDWLAKMLKAS</sequence>
<dbReference type="OrthoDB" id="782386at2759"/>
<dbReference type="InterPro" id="IPR002129">
    <property type="entry name" value="PyrdxlP-dep_de-COase"/>
</dbReference>
<dbReference type="PANTHER" id="PTHR11999">
    <property type="entry name" value="GROUP II PYRIDOXAL-5-PHOSPHATE DECARBOXYLASE"/>
    <property type="match status" value="1"/>
</dbReference>
<dbReference type="EMBL" id="JAGGNH010000007">
    <property type="protein sequence ID" value="KAJ0967400.1"/>
    <property type="molecule type" value="Genomic_DNA"/>
</dbReference>
<dbReference type="Pfam" id="PF00282">
    <property type="entry name" value="Pyridoxal_deC"/>
    <property type="match status" value="1"/>
</dbReference>
<dbReference type="InterPro" id="IPR015424">
    <property type="entry name" value="PyrdxlP-dep_Trfase"/>
</dbReference>
<reference evidence="6" key="2">
    <citation type="journal article" date="2022" name="Hortic Res">
        <title>The genome of Dioscorea zingiberensis sheds light on the biosynthesis, origin and evolution of the medicinally important diosgenin saponins.</title>
        <authorList>
            <person name="Li Y."/>
            <person name="Tan C."/>
            <person name="Li Z."/>
            <person name="Guo J."/>
            <person name="Li S."/>
            <person name="Chen X."/>
            <person name="Wang C."/>
            <person name="Dai X."/>
            <person name="Yang H."/>
            <person name="Song W."/>
            <person name="Hou L."/>
            <person name="Xu J."/>
            <person name="Tong Z."/>
            <person name="Xu A."/>
            <person name="Yuan X."/>
            <person name="Wang W."/>
            <person name="Yang Q."/>
            <person name="Chen L."/>
            <person name="Sun Z."/>
            <person name="Wang K."/>
            <person name="Pan B."/>
            <person name="Chen J."/>
            <person name="Bao Y."/>
            <person name="Liu F."/>
            <person name="Qi X."/>
            <person name="Gang D.R."/>
            <person name="Wen J."/>
            <person name="Li J."/>
        </authorList>
    </citation>
    <scope>NUCLEOTIDE SEQUENCE</scope>
    <source>
        <strain evidence="6">Dzin_1.0</strain>
    </source>
</reference>
<dbReference type="GO" id="GO:0005737">
    <property type="term" value="C:cytoplasm"/>
    <property type="evidence" value="ECO:0007669"/>
    <property type="project" value="TreeGrafter"/>
</dbReference>
<dbReference type="GO" id="GO:0006520">
    <property type="term" value="P:amino acid metabolic process"/>
    <property type="evidence" value="ECO:0007669"/>
    <property type="project" value="InterPro"/>
</dbReference>
<evidence type="ECO:0000256" key="3">
    <source>
        <dbReference type="ARBA" id="ARBA00022898"/>
    </source>
</evidence>
<evidence type="ECO:0000256" key="2">
    <source>
        <dbReference type="ARBA" id="ARBA00022793"/>
    </source>
</evidence>
<dbReference type="AlphaFoldDB" id="A0A9D5C6Q6"/>
<keyword evidence="7" id="KW-1185">Reference proteome</keyword>
<dbReference type="Gene3D" id="1.20.1340.10">
    <property type="entry name" value="dopa decarboxylase, N-terminal domain"/>
    <property type="match status" value="1"/>
</dbReference>
<evidence type="ECO:0000256" key="4">
    <source>
        <dbReference type="ARBA" id="ARBA00023239"/>
    </source>
</evidence>
<dbReference type="InterPro" id="IPR010977">
    <property type="entry name" value="Aromatic_deC"/>
</dbReference>
<dbReference type="PANTHER" id="PTHR11999:SF70">
    <property type="entry name" value="MIP05841P"/>
    <property type="match status" value="1"/>
</dbReference>
<keyword evidence="3 5" id="KW-0663">Pyridoxal phosphate</keyword>
<keyword evidence="4 5" id="KW-0456">Lyase</keyword>